<dbReference type="PRINTS" id="PR00237">
    <property type="entry name" value="GPCRRHODOPSN"/>
</dbReference>
<protein>
    <recommendedName>
        <fullName evidence="12">G-protein coupled receptors family 1 profile domain-containing protein</fullName>
    </recommendedName>
</protein>
<dbReference type="GO" id="GO:0005886">
    <property type="term" value="C:plasma membrane"/>
    <property type="evidence" value="ECO:0007669"/>
    <property type="project" value="TreeGrafter"/>
</dbReference>
<feature type="transmembrane region" description="Helical" evidence="11">
    <location>
        <begin position="330"/>
        <end position="349"/>
    </location>
</feature>
<keyword evidence="14" id="KW-1185">Reference proteome</keyword>
<comment type="subcellular location">
    <subcellularLocation>
        <location evidence="1">Membrane</location>
        <topology evidence="1">Multi-pass membrane protein</topology>
    </subcellularLocation>
</comment>
<keyword evidence="6 11" id="KW-0472">Membrane</keyword>
<dbReference type="OMA" id="MIMAYTA"/>
<comment type="similarity">
    <text evidence="2 9">Belongs to the G-protein coupled receptor 1 family.</text>
</comment>
<dbReference type="InterPro" id="IPR000276">
    <property type="entry name" value="GPCR_Rhodpsn"/>
</dbReference>
<keyword evidence="4 11" id="KW-1133">Transmembrane helix</keyword>
<evidence type="ECO:0000259" key="12">
    <source>
        <dbReference type="PROSITE" id="PS50262"/>
    </source>
</evidence>
<evidence type="ECO:0000256" key="8">
    <source>
        <dbReference type="ARBA" id="ARBA00023224"/>
    </source>
</evidence>
<feature type="transmembrane region" description="Helical" evidence="11">
    <location>
        <begin position="40"/>
        <end position="64"/>
    </location>
</feature>
<dbReference type="EnsemblMetazoa" id="G24323.5">
    <property type="protein sequence ID" value="G24323.5:cds"/>
    <property type="gene ID" value="G24323"/>
</dbReference>
<dbReference type="PANTHER" id="PTHR45695:SF9">
    <property type="entry name" value="LEUCOKININ RECEPTOR"/>
    <property type="match status" value="1"/>
</dbReference>
<organism evidence="13 14">
    <name type="scientific">Magallana gigas</name>
    <name type="common">Pacific oyster</name>
    <name type="synonym">Crassostrea gigas</name>
    <dbReference type="NCBI Taxonomy" id="29159"/>
    <lineage>
        <taxon>Eukaryota</taxon>
        <taxon>Metazoa</taxon>
        <taxon>Spiralia</taxon>
        <taxon>Lophotrochozoa</taxon>
        <taxon>Mollusca</taxon>
        <taxon>Bivalvia</taxon>
        <taxon>Autobranchia</taxon>
        <taxon>Pteriomorphia</taxon>
        <taxon>Ostreida</taxon>
        <taxon>Ostreoidea</taxon>
        <taxon>Ostreidae</taxon>
        <taxon>Magallana</taxon>
    </lineage>
</organism>
<dbReference type="PANTHER" id="PTHR45695">
    <property type="entry name" value="LEUCOKININ RECEPTOR-RELATED"/>
    <property type="match status" value="1"/>
</dbReference>
<evidence type="ECO:0000313" key="13">
    <source>
        <dbReference type="EnsemblMetazoa" id="G24323.3:cds"/>
    </source>
</evidence>
<dbReference type="Gene3D" id="1.20.1070.10">
    <property type="entry name" value="Rhodopsin 7-helix transmembrane proteins"/>
    <property type="match status" value="1"/>
</dbReference>
<evidence type="ECO:0000313" key="14">
    <source>
        <dbReference type="Proteomes" id="UP000005408"/>
    </source>
</evidence>
<dbReference type="InterPro" id="IPR017452">
    <property type="entry name" value="GPCR_Rhodpsn_7TM"/>
</dbReference>
<dbReference type="AlphaFoldDB" id="A0A8W8KN60"/>
<dbReference type="InterPro" id="IPR000611">
    <property type="entry name" value="NPY_rcpt"/>
</dbReference>
<evidence type="ECO:0000256" key="3">
    <source>
        <dbReference type="ARBA" id="ARBA00022692"/>
    </source>
</evidence>
<feature type="domain" description="G-protein coupled receptors family 1 profile" evidence="12">
    <location>
        <begin position="53"/>
        <end position="346"/>
    </location>
</feature>
<proteinExistence type="inferred from homology"/>
<evidence type="ECO:0000256" key="10">
    <source>
        <dbReference type="SAM" id="MobiDB-lite"/>
    </source>
</evidence>
<feature type="transmembrane region" description="Helical" evidence="11">
    <location>
        <begin position="204"/>
        <end position="225"/>
    </location>
</feature>
<evidence type="ECO:0000256" key="2">
    <source>
        <dbReference type="ARBA" id="ARBA00010663"/>
    </source>
</evidence>
<name>A0A8W8KN60_MAGGI</name>
<evidence type="ECO:0000256" key="6">
    <source>
        <dbReference type="ARBA" id="ARBA00023136"/>
    </source>
</evidence>
<feature type="transmembrane region" description="Helical" evidence="11">
    <location>
        <begin position="286"/>
        <end position="310"/>
    </location>
</feature>
<keyword evidence="7 9" id="KW-0675">Receptor</keyword>
<accession>A0A8W8KN60</accession>
<evidence type="ECO:0000256" key="1">
    <source>
        <dbReference type="ARBA" id="ARBA00004141"/>
    </source>
</evidence>
<dbReference type="EnsemblMetazoa" id="G24323.3">
    <property type="protein sequence ID" value="G24323.3:cds"/>
    <property type="gene ID" value="G24323"/>
</dbReference>
<dbReference type="PRINTS" id="PR01012">
    <property type="entry name" value="NRPEPTIDEYR"/>
</dbReference>
<evidence type="ECO:0000256" key="5">
    <source>
        <dbReference type="ARBA" id="ARBA00023040"/>
    </source>
</evidence>
<feature type="region of interest" description="Disordered" evidence="10">
    <location>
        <begin position="368"/>
        <end position="397"/>
    </location>
</feature>
<evidence type="ECO:0000256" key="4">
    <source>
        <dbReference type="ARBA" id="ARBA00022989"/>
    </source>
</evidence>
<evidence type="ECO:0000256" key="9">
    <source>
        <dbReference type="RuleBase" id="RU000688"/>
    </source>
</evidence>
<evidence type="ECO:0000256" key="11">
    <source>
        <dbReference type="SAM" id="Phobius"/>
    </source>
</evidence>
<dbReference type="Pfam" id="PF00001">
    <property type="entry name" value="7tm_1"/>
    <property type="match status" value="1"/>
</dbReference>
<feature type="transmembrane region" description="Helical" evidence="11">
    <location>
        <begin position="104"/>
        <end position="132"/>
    </location>
</feature>
<sequence>MNDTSEESVDVLVSYDDFNYTYSYQDSLDWLPLNELVPCVTFYVIIGLLGITGNSLVIIVILALPRTRNITNLFLLSLASADLLLVLVCVPIKCATFFSYTWRMGAFLCIFTHFTQTVSMVCSVMTLTVMSIERFVAIVYPLRARSVCTVRHARVVIGVIWTLSCVLSAPVLYIQDLKEVGRQIKAYWCIKTTQSPVHSLLFEVYMFVILFIVPITIMVISYSRISHEIWNVSSRRASLSARRPEEVRIRSKRYSKENGASQELITKKRINDAQIISNDAKTRKQVILMLIVIVLFFFLCWGPILLNNLLVALNVLDKLNIGFLKPMRMAFHLLSYSNSCVNPIVYGIMSHNFRDRLRRTLSRRATRNRSLTATSTFQSRSSTMRRRQNSNYSKTRL</sequence>
<keyword evidence="3 9" id="KW-0812">Transmembrane</keyword>
<dbReference type="PROSITE" id="PS00237">
    <property type="entry name" value="G_PROTEIN_RECEP_F1_1"/>
    <property type="match status" value="1"/>
</dbReference>
<feature type="transmembrane region" description="Helical" evidence="11">
    <location>
        <begin position="153"/>
        <end position="174"/>
    </location>
</feature>
<feature type="transmembrane region" description="Helical" evidence="11">
    <location>
        <begin position="73"/>
        <end position="98"/>
    </location>
</feature>
<dbReference type="PROSITE" id="PS50262">
    <property type="entry name" value="G_PROTEIN_RECEP_F1_2"/>
    <property type="match status" value="1"/>
</dbReference>
<dbReference type="SUPFAM" id="SSF81321">
    <property type="entry name" value="Family A G protein-coupled receptor-like"/>
    <property type="match status" value="1"/>
</dbReference>
<dbReference type="Proteomes" id="UP000005408">
    <property type="component" value="Unassembled WGS sequence"/>
</dbReference>
<dbReference type="OrthoDB" id="2132067at2759"/>
<dbReference type="GO" id="GO:0004983">
    <property type="term" value="F:neuropeptide Y receptor activity"/>
    <property type="evidence" value="ECO:0007669"/>
    <property type="project" value="InterPro"/>
</dbReference>
<keyword evidence="8 9" id="KW-0807">Transducer</keyword>
<dbReference type="SMART" id="SM01381">
    <property type="entry name" value="7TM_GPCR_Srsx"/>
    <property type="match status" value="1"/>
</dbReference>
<evidence type="ECO:0000256" key="7">
    <source>
        <dbReference type="ARBA" id="ARBA00023170"/>
    </source>
</evidence>
<reference evidence="13" key="1">
    <citation type="submission" date="2022-08" db="UniProtKB">
        <authorList>
            <consortium name="EnsemblMetazoa"/>
        </authorList>
    </citation>
    <scope>IDENTIFICATION</scope>
    <source>
        <strain evidence="13">05x7-T-G4-1.051#20</strain>
    </source>
</reference>
<keyword evidence="5 9" id="KW-0297">G-protein coupled receptor</keyword>